<dbReference type="KEGG" id="crb:17877979"/>
<dbReference type="InterPro" id="IPR036047">
    <property type="entry name" value="F-box-like_dom_sf"/>
</dbReference>
<organism evidence="2 3">
    <name type="scientific">Capsella rubella</name>
    <dbReference type="NCBI Taxonomy" id="81985"/>
    <lineage>
        <taxon>Eukaryota</taxon>
        <taxon>Viridiplantae</taxon>
        <taxon>Streptophyta</taxon>
        <taxon>Embryophyta</taxon>
        <taxon>Tracheophyta</taxon>
        <taxon>Spermatophyta</taxon>
        <taxon>Magnoliopsida</taxon>
        <taxon>eudicotyledons</taxon>
        <taxon>Gunneridae</taxon>
        <taxon>Pentapetalae</taxon>
        <taxon>rosids</taxon>
        <taxon>malvids</taxon>
        <taxon>Brassicales</taxon>
        <taxon>Brassicaceae</taxon>
        <taxon>Camelineae</taxon>
        <taxon>Capsella</taxon>
    </lineage>
</organism>
<feature type="domain" description="F-box" evidence="1">
    <location>
        <begin position="35"/>
        <end position="84"/>
    </location>
</feature>
<name>R0GQI7_9BRAS</name>
<dbReference type="InterPro" id="IPR013187">
    <property type="entry name" value="F-box-assoc_dom_typ3"/>
</dbReference>
<accession>R0GQI7</accession>
<gene>
    <name evidence="2" type="ORF">CARUB_v10007830mg</name>
</gene>
<reference evidence="3" key="1">
    <citation type="journal article" date="2013" name="Nat. Genet.">
        <title>The Capsella rubella genome and the genomic consequences of rapid mating system evolution.</title>
        <authorList>
            <person name="Slotte T."/>
            <person name="Hazzouri K.M."/>
            <person name="Agren J.A."/>
            <person name="Koenig D."/>
            <person name="Maumus F."/>
            <person name="Guo Y.L."/>
            <person name="Steige K."/>
            <person name="Platts A.E."/>
            <person name="Escobar J.S."/>
            <person name="Newman L.K."/>
            <person name="Wang W."/>
            <person name="Mandakova T."/>
            <person name="Vello E."/>
            <person name="Smith L.M."/>
            <person name="Henz S.R."/>
            <person name="Steffen J."/>
            <person name="Takuno S."/>
            <person name="Brandvain Y."/>
            <person name="Coop G."/>
            <person name="Andolfatto P."/>
            <person name="Hu T.T."/>
            <person name="Blanchette M."/>
            <person name="Clark R.M."/>
            <person name="Quesneville H."/>
            <person name="Nordborg M."/>
            <person name="Gaut B.S."/>
            <person name="Lysak M.A."/>
            <person name="Jenkins J."/>
            <person name="Grimwood J."/>
            <person name="Chapman J."/>
            <person name="Prochnik S."/>
            <person name="Shu S."/>
            <person name="Rokhsar D."/>
            <person name="Schmutz J."/>
            <person name="Weigel D."/>
            <person name="Wright S.I."/>
        </authorList>
    </citation>
    <scope>NUCLEOTIDE SEQUENCE [LARGE SCALE GENOMIC DNA]</scope>
    <source>
        <strain evidence="3">cv. Monte Gargano</strain>
    </source>
</reference>
<protein>
    <recommendedName>
        <fullName evidence="1">F-box domain-containing protein</fullName>
    </recommendedName>
</protein>
<dbReference type="InterPro" id="IPR017451">
    <property type="entry name" value="F-box-assoc_interact_dom"/>
</dbReference>
<dbReference type="InterPro" id="IPR001810">
    <property type="entry name" value="F-box_dom"/>
</dbReference>
<dbReference type="Proteomes" id="UP000029121">
    <property type="component" value="Unassembled WGS sequence"/>
</dbReference>
<evidence type="ECO:0000259" key="1">
    <source>
        <dbReference type="PROSITE" id="PS50181"/>
    </source>
</evidence>
<dbReference type="SMART" id="SM00256">
    <property type="entry name" value="FBOX"/>
    <property type="match status" value="1"/>
</dbReference>
<dbReference type="Pfam" id="PF08268">
    <property type="entry name" value="FBA_3"/>
    <property type="match status" value="1"/>
</dbReference>
<dbReference type="SUPFAM" id="SSF81383">
    <property type="entry name" value="F-box domain"/>
    <property type="match status" value="1"/>
</dbReference>
<dbReference type="PROSITE" id="PS50181">
    <property type="entry name" value="FBOX"/>
    <property type="match status" value="1"/>
</dbReference>
<proteinExistence type="predicted"/>
<dbReference type="NCBIfam" id="TIGR01640">
    <property type="entry name" value="F_box_assoc_1"/>
    <property type="match status" value="1"/>
</dbReference>
<dbReference type="PANTHER" id="PTHR31111">
    <property type="entry name" value="BNAA05G37150D PROTEIN-RELATED"/>
    <property type="match status" value="1"/>
</dbReference>
<dbReference type="AlphaFoldDB" id="R0GQI7"/>
<evidence type="ECO:0000313" key="2">
    <source>
        <dbReference type="EMBL" id="EOA19154.1"/>
    </source>
</evidence>
<dbReference type="CDD" id="cd22157">
    <property type="entry name" value="F-box_AtFBW1-like"/>
    <property type="match status" value="1"/>
</dbReference>
<sequence length="416" mass="47836">LAIIIQRERRRMKRTSTVIKRIRRRRRRRDMCKSHKPMPEIPFDLVIEILTKLSAKPLMRFKSVSKLWSSLICSRYFSNRLLKLSSTPRLLMFMGFSDNSHLKVKDVLVSLSPSPDSDITSTTSSFVIDQDLTLPAMKGYYISHVFSGLMCFANKLSVQIYNTTTRQFVVLPQIEDSNIIAEDHKLTKIMYYTGHDPVYNQYKLVCTVARPSDDVEECTYLSEHWVFLLGGEGSSRWKKISCNSPPHLPLSEGLSINGRMYYLAWVRLLHCVLVIFDINSEETSMLEVPNDIYWRDTGLIEYGGKIALLHYTDLENEGVIELWVLEDAENNMWRSKILVVHPSQLAMVDGISLRVQGTTRNGEVILVPEANLFNIFLYDLQKNHIRKIEINGGPNSHLTKISEVVGLADVENLMYI</sequence>
<evidence type="ECO:0000313" key="3">
    <source>
        <dbReference type="Proteomes" id="UP000029121"/>
    </source>
</evidence>
<keyword evidence="3" id="KW-1185">Reference proteome</keyword>
<dbReference type="PANTHER" id="PTHR31111:SF17">
    <property type="entry name" value="F-BOX DOMAIN-CONTAINING PROTEIN"/>
    <property type="match status" value="1"/>
</dbReference>
<dbReference type="OrthoDB" id="687122at2759"/>
<feature type="non-terminal residue" evidence="2">
    <location>
        <position position="1"/>
    </location>
</feature>
<dbReference type="Pfam" id="PF00646">
    <property type="entry name" value="F-box"/>
    <property type="match status" value="1"/>
</dbReference>
<dbReference type="EMBL" id="KB870811">
    <property type="protein sequence ID" value="EOA19154.1"/>
    <property type="molecule type" value="Genomic_DNA"/>
</dbReference>